<evidence type="ECO:0000256" key="6">
    <source>
        <dbReference type="SAM" id="Phobius"/>
    </source>
</evidence>
<dbReference type="GO" id="GO:0016757">
    <property type="term" value="F:glycosyltransferase activity"/>
    <property type="evidence" value="ECO:0007669"/>
    <property type="project" value="UniProtKB-KW"/>
</dbReference>
<evidence type="ECO:0000256" key="1">
    <source>
        <dbReference type="ARBA" id="ARBA00004236"/>
    </source>
</evidence>
<feature type="transmembrane region" description="Helical" evidence="6">
    <location>
        <begin position="73"/>
        <end position="93"/>
    </location>
</feature>
<keyword evidence="4 7" id="KW-0808">Transferase</keyword>
<comment type="caution">
    <text evidence="7">The sequence shown here is derived from an EMBL/GenBank/DDBJ whole genome shotgun (WGS) entry which is preliminary data.</text>
</comment>
<keyword evidence="6" id="KW-0812">Transmembrane</keyword>
<evidence type="ECO:0000313" key="7">
    <source>
        <dbReference type="EMBL" id="MFC3153305.1"/>
    </source>
</evidence>
<accession>A0ABV7HMC1</accession>
<name>A0ABV7HMC1_9GAMM</name>
<evidence type="ECO:0000256" key="4">
    <source>
        <dbReference type="ARBA" id="ARBA00022679"/>
    </source>
</evidence>
<dbReference type="EC" id="2.4.-.-" evidence="7"/>
<comment type="subcellular location">
    <subcellularLocation>
        <location evidence="1">Cell membrane</location>
    </subcellularLocation>
</comment>
<dbReference type="PANTHER" id="PTHR22913:SF12">
    <property type="entry name" value="MANNURONAN SYNTHASE"/>
    <property type="match status" value="1"/>
</dbReference>
<dbReference type="Gene3D" id="3.90.550.10">
    <property type="entry name" value="Spore Coat Polysaccharide Biosynthesis Protein SpsA, Chain A"/>
    <property type="match status" value="1"/>
</dbReference>
<dbReference type="InterPro" id="IPR029044">
    <property type="entry name" value="Nucleotide-diphossugar_trans"/>
</dbReference>
<feature type="transmembrane region" description="Helical" evidence="6">
    <location>
        <begin position="431"/>
        <end position="450"/>
    </location>
</feature>
<evidence type="ECO:0000313" key="8">
    <source>
        <dbReference type="Proteomes" id="UP001595476"/>
    </source>
</evidence>
<dbReference type="Proteomes" id="UP001595476">
    <property type="component" value="Unassembled WGS sequence"/>
</dbReference>
<dbReference type="RefSeq" id="WP_386723226.1">
    <property type="nucleotide sequence ID" value="NZ_JBHRSZ010000009.1"/>
</dbReference>
<dbReference type="EMBL" id="JBHRSZ010000009">
    <property type="protein sequence ID" value="MFC3153305.1"/>
    <property type="molecule type" value="Genomic_DNA"/>
</dbReference>
<gene>
    <name evidence="7" type="ORF">ACFOEK_19855</name>
</gene>
<reference evidence="8" key="1">
    <citation type="journal article" date="2019" name="Int. J. Syst. Evol. Microbiol.">
        <title>The Global Catalogue of Microorganisms (GCM) 10K type strain sequencing project: providing services to taxonomists for standard genome sequencing and annotation.</title>
        <authorList>
            <consortium name="The Broad Institute Genomics Platform"/>
            <consortium name="The Broad Institute Genome Sequencing Center for Infectious Disease"/>
            <person name="Wu L."/>
            <person name="Ma J."/>
        </authorList>
    </citation>
    <scope>NUCLEOTIDE SEQUENCE [LARGE SCALE GENOMIC DNA]</scope>
    <source>
        <strain evidence="8">KCTC 52438</strain>
    </source>
</reference>
<keyword evidence="5 6" id="KW-0472">Membrane</keyword>
<evidence type="ECO:0000256" key="2">
    <source>
        <dbReference type="ARBA" id="ARBA00022475"/>
    </source>
</evidence>
<sequence length="534" mass="61461">MIHPAKIVLEFAGNPSIREEMTMASSLFERRLSLDAIQGIASKFFGWMCLFGLIAILASSVDLIYLDPDHTKFIFLIGAVGLWRYSNAVMHYLRGMYFLHWRFPKMRAEVDASGDEFLPSHIYMVVTSFRIPPETTYKVYRSVFQECQRLSVPVTVIVSIVEKADERLIQEIMEAEVSDPEQVKLIVVRARGTGKRDGLAHAFRALSRQMPDRNSVVGVVDGDTQLLPGCVENAVKFFGYLPTVGGITTNEFCEVEGGKFIREWHTMRFVQRHINMCSMALSKRVMTMTGRLSFFRAEAIVDADFIKDVQADFLNHWRLGRFQFLTGDDKSSWFSLMSQGWDTFYVPDSDTLTIEHPPDSNFFRATRQLMYRWYGNSLRQNFRSVKLLGWRRLGLFTTYVLYDQRISMWTCLLGLVTTFIAAMLYSVDFLLVYLLWIAISRTIVTLLFLFSGHKVDPMYPLALYYNQIVGSVMKVYSMFHMDQQSWTRQKTKLDSGSGNIDKLLNWWSSKVMLFSSISIFLGVVALILDFSNIS</sequence>
<evidence type="ECO:0000256" key="3">
    <source>
        <dbReference type="ARBA" id="ARBA00022676"/>
    </source>
</evidence>
<feature type="transmembrane region" description="Helical" evidence="6">
    <location>
        <begin position="511"/>
        <end position="530"/>
    </location>
</feature>
<keyword evidence="2" id="KW-1003">Cell membrane</keyword>
<feature type="transmembrane region" description="Helical" evidence="6">
    <location>
        <begin position="406"/>
        <end position="425"/>
    </location>
</feature>
<dbReference type="SUPFAM" id="SSF53448">
    <property type="entry name" value="Nucleotide-diphospho-sugar transferases"/>
    <property type="match status" value="1"/>
</dbReference>
<proteinExistence type="predicted"/>
<dbReference type="Pfam" id="PF13641">
    <property type="entry name" value="Glyco_tranf_2_3"/>
    <property type="match status" value="1"/>
</dbReference>
<evidence type="ECO:0000256" key="5">
    <source>
        <dbReference type="ARBA" id="ARBA00023136"/>
    </source>
</evidence>
<keyword evidence="3 7" id="KW-0328">Glycosyltransferase</keyword>
<keyword evidence="8" id="KW-1185">Reference proteome</keyword>
<dbReference type="PANTHER" id="PTHR22913">
    <property type="entry name" value="HYALURONAN SYNTHASE"/>
    <property type="match status" value="1"/>
</dbReference>
<organism evidence="7 8">
    <name type="scientific">Litoribrevibacter euphylliae</name>
    <dbReference type="NCBI Taxonomy" id="1834034"/>
    <lineage>
        <taxon>Bacteria</taxon>
        <taxon>Pseudomonadati</taxon>
        <taxon>Pseudomonadota</taxon>
        <taxon>Gammaproteobacteria</taxon>
        <taxon>Oceanospirillales</taxon>
        <taxon>Oceanospirillaceae</taxon>
        <taxon>Litoribrevibacter</taxon>
    </lineage>
</organism>
<protein>
    <submittedName>
        <fullName evidence="7">Glycosyltransferase</fullName>
        <ecNumber evidence="7">2.4.-.-</ecNumber>
    </submittedName>
</protein>
<keyword evidence="6" id="KW-1133">Transmembrane helix</keyword>
<feature type="transmembrane region" description="Helical" evidence="6">
    <location>
        <begin position="40"/>
        <end position="61"/>
    </location>
</feature>